<protein>
    <recommendedName>
        <fullName evidence="3">HEAT repeat-containing protein</fullName>
    </recommendedName>
</protein>
<sequence>MNRGRRARRADADVLRSAAVRLRDDPDLARHVGLAGPDDAAALAALLDLLAAELPHVDSTIRRSAVESCGRLLGGRRG</sequence>
<evidence type="ECO:0000313" key="1">
    <source>
        <dbReference type="EMBL" id="MDT0352478.1"/>
    </source>
</evidence>
<comment type="caution">
    <text evidence="1">The sequence shown here is derived from an EMBL/GenBank/DDBJ whole genome shotgun (WGS) entry which is preliminary data.</text>
</comment>
<accession>A0ABU2NHI1</accession>
<reference evidence="2" key="1">
    <citation type="submission" date="2023-07" db="EMBL/GenBank/DDBJ databases">
        <title>30 novel species of actinomycetes from the DSMZ collection.</title>
        <authorList>
            <person name="Nouioui I."/>
        </authorList>
    </citation>
    <scope>NUCLEOTIDE SEQUENCE [LARGE SCALE GENOMIC DNA]</scope>
    <source>
        <strain evidence="2">DSM 45834</strain>
    </source>
</reference>
<evidence type="ECO:0000313" key="2">
    <source>
        <dbReference type="Proteomes" id="UP001183202"/>
    </source>
</evidence>
<organism evidence="1 2">
    <name type="scientific">Pseudonocardia charpentierae</name>
    <dbReference type="NCBI Taxonomy" id="3075545"/>
    <lineage>
        <taxon>Bacteria</taxon>
        <taxon>Bacillati</taxon>
        <taxon>Actinomycetota</taxon>
        <taxon>Actinomycetes</taxon>
        <taxon>Pseudonocardiales</taxon>
        <taxon>Pseudonocardiaceae</taxon>
        <taxon>Pseudonocardia</taxon>
    </lineage>
</organism>
<dbReference type="EMBL" id="JAVREJ010000019">
    <property type="protein sequence ID" value="MDT0352478.1"/>
    <property type="molecule type" value="Genomic_DNA"/>
</dbReference>
<gene>
    <name evidence="1" type="ORF">RM445_23400</name>
</gene>
<proteinExistence type="predicted"/>
<evidence type="ECO:0008006" key="3">
    <source>
        <dbReference type="Google" id="ProtNLM"/>
    </source>
</evidence>
<keyword evidence="2" id="KW-1185">Reference proteome</keyword>
<name>A0ABU2NHI1_9PSEU</name>
<dbReference type="Proteomes" id="UP001183202">
    <property type="component" value="Unassembled WGS sequence"/>
</dbReference>
<dbReference type="RefSeq" id="WP_311558986.1">
    <property type="nucleotide sequence ID" value="NZ_JAVREJ010000019.1"/>
</dbReference>